<keyword evidence="3" id="KW-1185">Reference proteome</keyword>
<keyword evidence="1" id="KW-0472">Membrane</keyword>
<feature type="transmembrane region" description="Helical" evidence="1">
    <location>
        <begin position="44"/>
        <end position="68"/>
    </location>
</feature>
<dbReference type="PANTHER" id="PTHR31876">
    <property type="entry name" value="COV-LIKE PROTEIN 1"/>
    <property type="match status" value="1"/>
</dbReference>
<dbReference type="Proteomes" id="UP000480178">
    <property type="component" value="Chromosome"/>
</dbReference>
<dbReference type="RefSeq" id="WP_162446063.1">
    <property type="nucleotide sequence ID" value="NZ_CP048222.1"/>
</dbReference>
<protein>
    <submittedName>
        <fullName evidence="2">DUF502 domain-containing protein</fullName>
    </submittedName>
</protein>
<dbReference type="Pfam" id="PF04367">
    <property type="entry name" value="DUF502"/>
    <property type="match status" value="1"/>
</dbReference>
<organism evidence="2 3">
    <name type="scientific">Rhodocytophaga rosea</name>
    <dbReference type="NCBI Taxonomy" id="2704465"/>
    <lineage>
        <taxon>Bacteria</taxon>
        <taxon>Pseudomonadati</taxon>
        <taxon>Bacteroidota</taxon>
        <taxon>Cytophagia</taxon>
        <taxon>Cytophagales</taxon>
        <taxon>Rhodocytophagaceae</taxon>
        <taxon>Rhodocytophaga</taxon>
    </lineage>
</organism>
<dbReference type="EMBL" id="CP048222">
    <property type="protein sequence ID" value="QHT70080.1"/>
    <property type="molecule type" value="Genomic_DNA"/>
</dbReference>
<reference evidence="2 3" key="1">
    <citation type="submission" date="2020-01" db="EMBL/GenBank/DDBJ databases">
        <authorList>
            <person name="Kim M.K."/>
        </authorList>
    </citation>
    <scope>NUCLEOTIDE SEQUENCE [LARGE SCALE GENOMIC DNA]</scope>
    <source>
        <strain evidence="2 3">172606-1</strain>
    </source>
</reference>
<name>A0A6C0GRG1_9BACT</name>
<evidence type="ECO:0000313" key="3">
    <source>
        <dbReference type="Proteomes" id="UP000480178"/>
    </source>
</evidence>
<sequence length="180" mass="20040">MNSLIKYFLRGLLFIIPIGVTVYILLASIRWLDGLLALDFPGAGLVIILATVTIIGYLGSTFIAQPVFNLFERLMNRLPLVRIIYSSLKDLVSAFVGDKKKFNQPVLVTINRESNLQKLGFITQEDLHNLGLHERLAVYLPHSYNFSGDLYIVPKENITLIDATGADVMKFIVSGGVTKV</sequence>
<keyword evidence="1" id="KW-0812">Transmembrane</keyword>
<evidence type="ECO:0000256" key="1">
    <source>
        <dbReference type="SAM" id="Phobius"/>
    </source>
</evidence>
<dbReference type="AlphaFoldDB" id="A0A6C0GRG1"/>
<dbReference type="KEGG" id="rhoz:GXP67_27255"/>
<keyword evidence="1" id="KW-1133">Transmembrane helix</keyword>
<dbReference type="PANTHER" id="PTHR31876:SF26">
    <property type="entry name" value="PROTEIN LIKE COV 2"/>
    <property type="match status" value="1"/>
</dbReference>
<evidence type="ECO:0000313" key="2">
    <source>
        <dbReference type="EMBL" id="QHT70080.1"/>
    </source>
</evidence>
<dbReference type="InterPro" id="IPR007462">
    <property type="entry name" value="COV1-like"/>
</dbReference>
<proteinExistence type="predicted"/>
<feature type="transmembrane region" description="Helical" evidence="1">
    <location>
        <begin position="12"/>
        <end position="32"/>
    </location>
</feature>
<gene>
    <name evidence="2" type="ORF">GXP67_27255</name>
</gene>
<accession>A0A6C0GRG1</accession>